<dbReference type="GeneID" id="17279709"/>
<evidence type="ECO:0000256" key="1">
    <source>
        <dbReference type="SAM" id="Phobius"/>
    </source>
</evidence>
<feature type="transmembrane region" description="Helical" evidence="1">
    <location>
        <begin position="57"/>
        <end position="74"/>
    </location>
</feature>
<dbReference type="EnsemblProtists" id="EOD34439">
    <property type="protein sequence ID" value="EOD34439"/>
    <property type="gene ID" value="EMIHUDRAFT_228612"/>
</dbReference>
<dbReference type="Proteomes" id="UP000013827">
    <property type="component" value="Unassembled WGS sequence"/>
</dbReference>
<name>A0A0D3KFA4_EMIH1</name>
<dbReference type="PaxDb" id="2903-EOD34439"/>
<dbReference type="RefSeq" id="XP_005786868.1">
    <property type="nucleotide sequence ID" value="XM_005786811.1"/>
</dbReference>
<dbReference type="AlphaFoldDB" id="A0A0D3KFA4"/>
<keyword evidence="3" id="KW-1185">Reference proteome</keyword>
<reference evidence="2" key="2">
    <citation type="submission" date="2024-10" db="UniProtKB">
        <authorList>
            <consortium name="EnsemblProtists"/>
        </authorList>
    </citation>
    <scope>IDENTIFICATION</scope>
</reference>
<keyword evidence="1" id="KW-0472">Membrane</keyword>
<accession>A0A0D3KFA4</accession>
<keyword evidence="1" id="KW-1133">Transmembrane helix</keyword>
<keyword evidence="1" id="KW-0812">Transmembrane</keyword>
<dbReference type="HOGENOM" id="CLU_1753137_0_0_1"/>
<proteinExistence type="predicted"/>
<organism evidence="2 3">
    <name type="scientific">Emiliania huxleyi (strain CCMP1516)</name>
    <dbReference type="NCBI Taxonomy" id="280463"/>
    <lineage>
        <taxon>Eukaryota</taxon>
        <taxon>Haptista</taxon>
        <taxon>Haptophyta</taxon>
        <taxon>Prymnesiophyceae</taxon>
        <taxon>Isochrysidales</taxon>
        <taxon>Noelaerhabdaceae</taxon>
        <taxon>Emiliania</taxon>
    </lineage>
</organism>
<dbReference type="KEGG" id="ehx:EMIHUDRAFT_228612"/>
<evidence type="ECO:0000313" key="2">
    <source>
        <dbReference type="EnsemblProtists" id="EOD34439"/>
    </source>
</evidence>
<reference evidence="3" key="1">
    <citation type="journal article" date="2013" name="Nature">
        <title>Pan genome of the phytoplankton Emiliania underpins its global distribution.</title>
        <authorList>
            <person name="Read B.A."/>
            <person name="Kegel J."/>
            <person name="Klute M.J."/>
            <person name="Kuo A."/>
            <person name="Lefebvre S.C."/>
            <person name="Maumus F."/>
            <person name="Mayer C."/>
            <person name="Miller J."/>
            <person name="Monier A."/>
            <person name="Salamov A."/>
            <person name="Young J."/>
            <person name="Aguilar M."/>
            <person name="Claverie J.M."/>
            <person name="Frickenhaus S."/>
            <person name="Gonzalez K."/>
            <person name="Herman E.K."/>
            <person name="Lin Y.C."/>
            <person name="Napier J."/>
            <person name="Ogata H."/>
            <person name="Sarno A.F."/>
            <person name="Shmutz J."/>
            <person name="Schroeder D."/>
            <person name="de Vargas C."/>
            <person name="Verret F."/>
            <person name="von Dassow P."/>
            <person name="Valentin K."/>
            <person name="Van de Peer Y."/>
            <person name="Wheeler G."/>
            <person name="Dacks J.B."/>
            <person name="Delwiche C.F."/>
            <person name="Dyhrman S.T."/>
            <person name="Glockner G."/>
            <person name="John U."/>
            <person name="Richards T."/>
            <person name="Worden A.Z."/>
            <person name="Zhang X."/>
            <person name="Grigoriev I.V."/>
            <person name="Allen A.E."/>
            <person name="Bidle K."/>
            <person name="Borodovsky M."/>
            <person name="Bowler C."/>
            <person name="Brownlee C."/>
            <person name="Cock J.M."/>
            <person name="Elias M."/>
            <person name="Gladyshev V.N."/>
            <person name="Groth M."/>
            <person name="Guda C."/>
            <person name="Hadaegh A."/>
            <person name="Iglesias-Rodriguez M.D."/>
            <person name="Jenkins J."/>
            <person name="Jones B.M."/>
            <person name="Lawson T."/>
            <person name="Leese F."/>
            <person name="Lindquist E."/>
            <person name="Lobanov A."/>
            <person name="Lomsadze A."/>
            <person name="Malik S.B."/>
            <person name="Marsh M.E."/>
            <person name="Mackinder L."/>
            <person name="Mock T."/>
            <person name="Mueller-Roeber B."/>
            <person name="Pagarete A."/>
            <person name="Parker M."/>
            <person name="Probert I."/>
            <person name="Quesneville H."/>
            <person name="Raines C."/>
            <person name="Rensing S.A."/>
            <person name="Riano-Pachon D.M."/>
            <person name="Richier S."/>
            <person name="Rokitta S."/>
            <person name="Shiraiwa Y."/>
            <person name="Soanes D.M."/>
            <person name="van der Giezen M."/>
            <person name="Wahlund T.M."/>
            <person name="Williams B."/>
            <person name="Wilson W."/>
            <person name="Wolfe G."/>
            <person name="Wurch L.L."/>
        </authorList>
    </citation>
    <scope>NUCLEOTIDE SEQUENCE</scope>
</reference>
<protein>
    <submittedName>
        <fullName evidence="2">Uncharacterized protein</fullName>
    </submittedName>
</protein>
<evidence type="ECO:0000313" key="3">
    <source>
        <dbReference type="Proteomes" id="UP000013827"/>
    </source>
</evidence>
<sequence length="149" mass="16154">MPPHQPLFLIASLHAVVMSSFALCLSLADLTAALAPLYGAQRAAAVSSGFAKDCFEGLQALILLFAFGYARLYFDGPERQPLMLCFGGVGKVGVAAWLTRVHCTIRACDPSPFPPALHLLGTLPDALLGLCFLREWRRLGYALCETKRM</sequence>